<gene>
    <name evidence="3" type="ORF">CMUC_0036</name>
</gene>
<accession>A0A6G5QDZ5</accession>
<dbReference type="Proteomes" id="UP000503264">
    <property type="component" value="Chromosome"/>
</dbReference>
<dbReference type="InterPro" id="IPR001962">
    <property type="entry name" value="Asn_synthase"/>
</dbReference>
<name>A0A6G5QDZ5_9BACT</name>
<dbReference type="GO" id="GO:0016783">
    <property type="term" value="F:sulfurtransferase activity"/>
    <property type="evidence" value="ECO:0007669"/>
    <property type="project" value="InterPro"/>
</dbReference>
<evidence type="ECO:0000313" key="4">
    <source>
        <dbReference type="Proteomes" id="UP000503264"/>
    </source>
</evidence>
<dbReference type="NCBIfam" id="TIGR00268">
    <property type="entry name" value="ATP-dependent sacrificial sulfur transferase LarE"/>
    <property type="match status" value="1"/>
</dbReference>
<protein>
    <submittedName>
        <fullName evidence="3">ATP-utilizing enzyme (PP-loop superfamily)</fullName>
    </submittedName>
</protein>
<keyword evidence="4" id="KW-1185">Reference proteome</keyword>
<dbReference type="PANTHER" id="PTHR43169:SF2">
    <property type="entry name" value="NAD_GMP SYNTHASE DOMAIN-CONTAINING PROTEIN"/>
    <property type="match status" value="1"/>
</dbReference>
<dbReference type="PANTHER" id="PTHR43169">
    <property type="entry name" value="EXSB FAMILY PROTEIN"/>
    <property type="match status" value="1"/>
</dbReference>
<dbReference type="InterPro" id="IPR005232">
    <property type="entry name" value="LarE"/>
</dbReference>
<organism evidence="3 4">
    <name type="scientific">Campylobacter mucosalis CCUG 21559</name>
    <dbReference type="NCBI Taxonomy" id="1032067"/>
    <lineage>
        <taxon>Bacteria</taxon>
        <taxon>Pseudomonadati</taxon>
        <taxon>Campylobacterota</taxon>
        <taxon>Epsilonproteobacteria</taxon>
        <taxon>Campylobacterales</taxon>
        <taxon>Campylobacteraceae</taxon>
        <taxon>Campylobacter</taxon>
    </lineage>
</organism>
<dbReference type="AlphaFoldDB" id="A0A6G5QDZ5"/>
<evidence type="ECO:0000313" key="3">
    <source>
        <dbReference type="EMBL" id="QCD43862.1"/>
    </source>
</evidence>
<dbReference type="Gene3D" id="3.40.50.620">
    <property type="entry name" value="HUPs"/>
    <property type="match status" value="1"/>
</dbReference>
<feature type="active site" description="Nucleophile and sulfur donor" evidence="1">
    <location>
        <position position="168"/>
    </location>
</feature>
<sequence length="257" mass="29248">MRKIEQLKEQLLGYKNLAVAFSGGLDSSFLLSVANEVLGKNVSAFTIDSPYMARYEIDEAKEFCKEKGINHIIINAQISEQIATNPLMRCYFCKSNVFKMLIAKGRELGFENFADGTNKDDLGEFRPGLKALSELGVISPLTIFTKDEIRKFSKELGLKTHDKPSYACLLTRLPQDYKFSLDDIKIVELAETTMMSYGYKNVRARYDTKCIKIELNQKDMSKFLADENFKEIIKTLNSLGKHDIVLDLKGLRQEVLQ</sequence>
<dbReference type="EMBL" id="CP012542">
    <property type="protein sequence ID" value="QCD43862.1"/>
    <property type="molecule type" value="Genomic_DNA"/>
</dbReference>
<dbReference type="GO" id="GO:0004066">
    <property type="term" value="F:asparagine synthase (glutamine-hydrolyzing) activity"/>
    <property type="evidence" value="ECO:0007669"/>
    <property type="project" value="InterPro"/>
</dbReference>
<dbReference type="PIRSF" id="PIRSF006661">
    <property type="entry name" value="PP-lp_UCP006661"/>
    <property type="match status" value="1"/>
</dbReference>
<proteinExistence type="predicted"/>
<dbReference type="Pfam" id="PF00733">
    <property type="entry name" value="Asn_synthase"/>
    <property type="match status" value="1"/>
</dbReference>
<dbReference type="GO" id="GO:0006529">
    <property type="term" value="P:asparagine biosynthetic process"/>
    <property type="evidence" value="ECO:0007669"/>
    <property type="project" value="InterPro"/>
</dbReference>
<dbReference type="RefSeq" id="WP_171993209.1">
    <property type="nucleotide sequence ID" value="NZ_CP012542.1"/>
</dbReference>
<feature type="domain" description="Asparagine synthetase" evidence="2">
    <location>
        <begin position="7"/>
        <end position="80"/>
    </location>
</feature>
<dbReference type="InterPro" id="IPR052188">
    <property type="entry name" value="Ni-pincer_cofactor_biosynth"/>
</dbReference>
<evidence type="ECO:0000259" key="2">
    <source>
        <dbReference type="Pfam" id="PF00733"/>
    </source>
</evidence>
<dbReference type="CDD" id="cd01990">
    <property type="entry name" value="LarE-like"/>
    <property type="match status" value="1"/>
</dbReference>
<reference evidence="3 4" key="1">
    <citation type="submission" date="2016-07" db="EMBL/GenBank/DDBJ databases">
        <title>Comparative genomics of the Campylobacter concisus group.</title>
        <authorList>
            <person name="Miller W.G."/>
            <person name="Yee E."/>
            <person name="Chapman M.H."/>
            <person name="Huynh S."/>
            <person name="Bono J.L."/>
            <person name="On S.L.W."/>
            <person name="StLeger J."/>
            <person name="Foster G."/>
            <person name="Parker C.T."/>
        </authorList>
    </citation>
    <scope>NUCLEOTIDE SEQUENCE [LARGE SCALE GENOMIC DNA]</scope>
    <source>
        <strain evidence="3 4">CCUG 21559</strain>
    </source>
</reference>
<dbReference type="SUPFAM" id="SSF52402">
    <property type="entry name" value="Adenine nucleotide alpha hydrolases-like"/>
    <property type="match status" value="1"/>
</dbReference>
<dbReference type="InterPro" id="IPR014729">
    <property type="entry name" value="Rossmann-like_a/b/a_fold"/>
</dbReference>
<evidence type="ECO:0000256" key="1">
    <source>
        <dbReference type="PIRSR" id="PIRSR006661-1"/>
    </source>
</evidence>